<sequence>MHAPKHYLAIIGLLVLHFGLLVDSAYRHSPTWDEVGHLAAGLSHWEFGRFELYSVNPPLVRTLAAAPVFFFSKPEMDWGYYRSDPTLRSEVYVGRRMMQLNGVDTRWDFFLARLAVVPISLVGGIFCFLWGSRLFGDISGCVALGLWCCSPNVLAYGSVFSPDLSSTVALLGCTYVFWRWCEDPCLGNTSLLTAALAFAMLVKSVWLALPCAMMLVLLIHRVACRFGGWRVGRPKPPATRLLLAWGAAIFFVNAFYGFTGSLDRLDSFAFCSEAFIGGGGNRFEGGVLGPVRVPLPANYLQGIDVQLRDFERGWKASGWKSYLAGEWKQGGWWYYYIVGLFLKVPLGSWVLIAIGSVVGVLTSQSSWRWVGAACLWVPAFSFFVVVSGATGLNRYVRYAMPVLPVLFVWASQVGRLWESDQSFWRLKSMRSGCDSRFRRKFLKSVVVGASLWVLLSMSTNAPHHLSYFNEAAGGPSNGHRLLCDSNIDWGQDLYLLEDWLRENPDAKSNLRLAYFGAFDPASIGLQFQLPSGMPPENGEQVLGNQRMDGPLPGWSVISKNYLIGHPMPMPDGSKRMEFVRMPSGALSYFSDVEPVARVGHSMCVYFLDLDAANELRRRYDLVPIRPRSDVPSLDVDGIRKTLSDGRFETLEEEFGFE</sequence>
<dbReference type="PATRIC" id="fig|1263868.3.peg.6289"/>
<dbReference type="Pfam" id="PF13231">
    <property type="entry name" value="PMT_2"/>
    <property type="match status" value="1"/>
</dbReference>
<evidence type="ECO:0000256" key="1">
    <source>
        <dbReference type="SAM" id="Phobius"/>
    </source>
</evidence>
<organism evidence="3 4">
    <name type="scientific">Rhodopirellula europaea SH398</name>
    <dbReference type="NCBI Taxonomy" id="1263868"/>
    <lineage>
        <taxon>Bacteria</taxon>
        <taxon>Pseudomonadati</taxon>
        <taxon>Planctomycetota</taxon>
        <taxon>Planctomycetia</taxon>
        <taxon>Pirellulales</taxon>
        <taxon>Pirellulaceae</taxon>
        <taxon>Rhodopirellula</taxon>
    </lineage>
</organism>
<dbReference type="Proteomes" id="UP000011996">
    <property type="component" value="Unassembled WGS sequence"/>
</dbReference>
<evidence type="ECO:0000259" key="2">
    <source>
        <dbReference type="Pfam" id="PF13231"/>
    </source>
</evidence>
<gene>
    <name evidence="3" type="ORF">RESH_05806</name>
</gene>
<feature type="transmembrane region" description="Helical" evidence="1">
    <location>
        <begin position="240"/>
        <end position="258"/>
    </location>
</feature>
<keyword evidence="1" id="KW-1133">Transmembrane helix</keyword>
<accession>M5RW91</accession>
<dbReference type="EMBL" id="ANOF01000187">
    <property type="protein sequence ID" value="EMI23613.1"/>
    <property type="molecule type" value="Genomic_DNA"/>
</dbReference>
<feature type="transmembrane region" description="Helical" evidence="1">
    <location>
        <begin position="7"/>
        <end position="26"/>
    </location>
</feature>
<dbReference type="OrthoDB" id="224989at2"/>
<reference evidence="3 4" key="1">
    <citation type="journal article" date="2013" name="Mar. Genomics">
        <title>Expression of sulfatases in Rhodopirellula baltica and the diversity of sulfatases in the genus Rhodopirellula.</title>
        <authorList>
            <person name="Wegner C.E."/>
            <person name="Richter-Heitmann T."/>
            <person name="Klindworth A."/>
            <person name="Klockow C."/>
            <person name="Richter M."/>
            <person name="Achstetter T."/>
            <person name="Glockner F.O."/>
            <person name="Harder J."/>
        </authorList>
    </citation>
    <scope>NUCLEOTIDE SEQUENCE [LARGE SCALE GENOMIC DNA]</scope>
    <source>
        <strain evidence="3 4">SH398</strain>
    </source>
</reference>
<dbReference type="RefSeq" id="WP_008672047.1">
    <property type="nucleotide sequence ID" value="NZ_ANOF01000187.1"/>
</dbReference>
<feature type="transmembrane region" description="Helical" evidence="1">
    <location>
        <begin position="110"/>
        <end position="132"/>
    </location>
</feature>
<dbReference type="GO" id="GO:0016740">
    <property type="term" value="F:transferase activity"/>
    <property type="evidence" value="ECO:0007669"/>
    <property type="project" value="UniProtKB-KW"/>
</dbReference>
<feature type="domain" description="Glycosyltransferase RgtA/B/C/D-like" evidence="2">
    <location>
        <begin position="111"/>
        <end position="221"/>
    </location>
</feature>
<evidence type="ECO:0000313" key="3">
    <source>
        <dbReference type="EMBL" id="EMI23613.1"/>
    </source>
</evidence>
<dbReference type="STRING" id="1263868.RESH_05806"/>
<feature type="transmembrane region" description="Helical" evidence="1">
    <location>
        <begin position="333"/>
        <end position="361"/>
    </location>
</feature>
<keyword evidence="1" id="KW-0812">Transmembrane</keyword>
<dbReference type="AlphaFoldDB" id="M5RW91"/>
<dbReference type="InterPro" id="IPR038731">
    <property type="entry name" value="RgtA/B/C-like"/>
</dbReference>
<feature type="transmembrane region" description="Helical" evidence="1">
    <location>
        <begin position="190"/>
        <end position="219"/>
    </location>
</feature>
<keyword evidence="3" id="KW-0808">Transferase</keyword>
<keyword evidence="1" id="KW-0472">Membrane</keyword>
<protein>
    <submittedName>
        <fullName evidence="3">Glycosyl transferase family protein</fullName>
    </submittedName>
</protein>
<name>M5RW91_9BACT</name>
<evidence type="ECO:0000313" key="4">
    <source>
        <dbReference type="Proteomes" id="UP000011996"/>
    </source>
</evidence>
<proteinExistence type="predicted"/>
<comment type="caution">
    <text evidence="3">The sequence shown here is derived from an EMBL/GenBank/DDBJ whole genome shotgun (WGS) entry which is preliminary data.</text>
</comment>
<feature type="transmembrane region" description="Helical" evidence="1">
    <location>
        <begin position="373"/>
        <end position="392"/>
    </location>
</feature>